<dbReference type="EMBL" id="UPHP01000142">
    <property type="protein sequence ID" value="VBA43728.1"/>
    <property type="molecule type" value="Genomic_DNA"/>
</dbReference>
<evidence type="ECO:0000313" key="1">
    <source>
        <dbReference type="EMBL" id="VBA43728.1"/>
    </source>
</evidence>
<organism evidence="1 2">
    <name type="scientific">Mycobacterium attenuatum</name>
    <dbReference type="NCBI Taxonomy" id="2341086"/>
    <lineage>
        <taxon>Bacteria</taxon>
        <taxon>Bacillati</taxon>
        <taxon>Actinomycetota</taxon>
        <taxon>Actinomycetes</taxon>
        <taxon>Mycobacteriales</taxon>
        <taxon>Mycobacteriaceae</taxon>
        <taxon>Mycobacterium</taxon>
    </lineage>
</organism>
<dbReference type="SUPFAM" id="SSF55073">
    <property type="entry name" value="Nucleotide cyclase"/>
    <property type="match status" value="1"/>
</dbReference>
<name>A0A498QBQ6_9MYCO</name>
<dbReference type="AlphaFoldDB" id="A0A498QBQ6"/>
<sequence length="164" mass="17753">MLSRVDGLEHAMTSDVVQLNRKATDAIAAYYGAYFTDPGEIGTFGVVFEDASDAVAAALELQRTALASVKPRIGIHTGELGPFCTHATMSHAIALRDFADRGQTVLSHTTKESVHGRLPHGAWLLNLTAYVVDREGLEEVVQVCHTDLCSDFSLKRWVPTSTPA</sequence>
<protein>
    <recommendedName>
        <fullName evidence="3">Guanylate cyclase domain-containing protein</fullName>
    </recommendedName>
</protein>
<keyword evidence="2" id="KW-1185">Reference proteome</keyword>
<dbReference type="Gene3D" id="3.30.70.1230">
    <property type="entry name" value="Nucleotide cyclase"/>
    <property type="match status" value="1"/>
</dbReference>
<proteinExistence type="predicted"/>
<dbReference type="InterPro" id="IPR029787">
    <property type="entry name" value="Nucleotide_cyclase"/>
</dbReference>
<evidence type="ECO:0000313" key="2">
    <source>
        <dbReference type="Proteomes" id="UP000273307"/>
    </source>
</evidence>
<gene>
    <name evidence="1" type="ORF">LAUMK136_05243</name>
</gene>
<reference evidence="1 2" key="1">
    <citation type="submission" date="2018-09" db="EMBL/GenBank/DDBJ databases">
        <authorList>
            <person name="Tagini F."/>
        </authorList>
    </citation>
    <scope>NUCLEOTIDE SEQUENCE [LARGE SCALE GENOMIC DNA]</scope>
    <source>
        <strain evidence="1 2">MK136</strain>
    </source>
</reference>
<accession>A0A498QBQ6</accession>
<evidence type="ECO:0008006" key="3">
    <source>
        <dbReference type="Google" id="ProtNLM"/>
    </source>
</evidence>
<dbReference type="Proteomes" id="UP000273307">
    <property type="component" value="Unassembled WGS sequence"/>
</dbReference>